<evidence type="ECO:0000256" key="3">
    <source>
        <dbReference type="ARBA" id="ARBA00022840"/>
    </source>
</evidence>
<dbReference type="SUPFAM" id="SSF52540">
    <property type="entry name" value="P-loop containing nucleoside triphosphate hydrolases"/>
    <property type="match status" value="1"/>
</dbReference>
<evidence type="ECO:0000313" key="5">
    <source>
        <dbReference type="EMBL" id="VAX31568.1"/>
    </source>
</evidence>
<organism evidence="5">
    <name type="scientific">hydrothermal vent metagenome</name>
    <dbReference type="NCBI Taxonomy" id="652676"/>
    <lineage>
        <taxon>unclassified sequences</taxon>
        <taxon>metagenomes</taxon>
        <taxon>ecological metagenomes</taxon>
    </lineage>
</organism>
<dbReference type="InterPro" id="IPR017871">
    <property type="entry name" value="ABC_transporter-like_CS"/>
</dbReference>
<keyword evidence="1" id="KW-0813">Transport</keyword>
<dbReference type="InterPro" id="IPR027417">
    <property type="entry name" value="P-loop_NTPase"/>
</dbReference>
<dbReference type="PROSITE" id="PS50893">
    <property type="entry name" value="ABC_TRANSPORTER_2"/>
    <property type="match status" value="1"/>
</dbReference>
<keyword evidence="3 5" id="KW-0067">ATP-binding</keyword>
<dbReference type="AlphaFoldDB" id="A0A3B1D6I0"/>
<dbReference type="InterPro" id="IPR051782">
    <property type="entry name" value="ABC_Transporter_VariousFunc"/>
</dbReference>
<dbReference type="InterPro" id="IPR003439">
    <property type="entry name" value="ABC_transporter-like_ATP-bd"/>
</dbReference>
<reference evidence="5" key="1">
    <citation type="submission" date="2018-06" db="EMBL/GenBank/DDBJ databases">
        <authorList>
            <person name="Zhirakovskaya E."/>
        </authorList>
    </citation>
    <scope>NUCLEOTIDE SEQUENCE</scope>
</reference>
<keyword evidence="2" id="KW-0547">Nucleotide-binding</keyword>
<proteinExistence type="predicted"/>
<dbReference type="InterPro" id="IPR003593">
    <property type="entry name" value="AAA+_ATPase"/>
</dbReference>
<dbReference type="Pfam" id="PF00005">
    <property type="entry name" value="ABC_tran"/>
    <property type="match status" value="1"/>
</dbReference>
<evidence type="ECO:0000256" key="2">
    <source>
        <dbReference type="ARBA" id="ARBA00022741"/>
    </source>
</evidence>
<protein>
    <submittedName>
        <fullName evidence="5">Efflux ABC transporter, ATP-binding protein</fullName>
    </submittedName>
</protein>
<dbReference type="PANTHER" id="PTHR42939">
    <property type="entry name" value="ABC TRANSPORTER ATP-BINDING PROTEIN ALBC-RELATED"/>
    <property type="match status" value="1"/>
</dbReference>
<dbReference type="EMBL" id="UOGG01000164">
    <property type="protein sequence ID" value="VAX31568.1"/>
    <property type="molecule type" value="Genomic_DNA"/>
</dbReference>
<name>A0A3B1D6I0_9ZZZZ</name>
<dbReference type="Gene3D" id="3.40.50.300">
    <property type="entry name" value="P-loop containing nucleotide triphosphate hydrolases"/>
    <property type="match status" value="1"/>
</dbReference>
<dbReference type="PANTHER" id="PTHR42939:SF1">
    <property type="entry name" value="ABC TRANSPORTER ATP-BINDING PROTEIN ALBC-RELATED"/>
    <property type="match status" value="1"/>
</dbReference>
<dbReference type="SMART" id="SM00382">
    <property type="entry name" value="AAA"/>
    <property type="match status" value="1"/>
</dbReference>
<sequence length="258" mass="28445">MENGFVIKIENLVKKYQSLVAVDGLNLEIPKGQLFGFLGPNGAGKTTTIKLLMGLLKPTGGSISIGGVNIHEDPVQAKAMVGYIPDRPYVYNKLTGMEYLEFIGDLFSMEKQLVSSRAKKFLEFFDLKDFAHELIEGYSHGMKQKLIISGALIHAPKVVVVDEPMVGLDPRGARQVKNLFRDLCREGTTVFMSTHSLGIAEAMCHRVGIILKGKMIAVGSVDDLRFQAEHDNSDLEEIFLKLTGDNDMQSLVESLKVS</sequence>
<feature type="domain" description="ABC transporter" evidence="4">
    <location>
        <begin position="7"/>
        <end position="237"/>
    </location>
</feature>
<evidence type="ECO:0000259" key="4">
    <source>
        <dbReference type="PROSITE" id="PS50893"/>
    </source>
</evidence>
<gene>
    <name evidence="5" type="ORF">MNBD_NITROSPINAE05-673</name>
</gene>
<dbReference type="GO" id="GO:0016887">
    <property type="term" value="F:ATP hydrolysis activity"/>
    <property type="evidence" value="ECO:0007669"/>
    <property type="project" value="InterPro"/>
</dbReference>
<dbReference type="CDD" id="cd03230">
    <property type="entry name" value="ABC_DR_subfamily_A"/>
    <property type="match status" value="1"/>
</dbReference>
<dbReference type="PROSITE" id="PS00211">
    <property type="entry name" value="ABC_TRANSPORTER_1"/>
    <property type="match status" value="1"/>
</dbReference>
<dbReference type="GO" id="GO:0005524">
    <property type="term" value="F:ATP binding"/>
    <property type="evidence" value="ECO:0007669"/>
    <property type="project" value="UniProtKB-KW"/>
</dbReference>
<accession>A0A3B1D6I0</accession>
<evidence type="ECO:0000256" key="1">
    <source>
        <dbReference type="ARBA" id="ARBA00022448"/>
    </source>
</evidence>